<dbReference type="AlphaFoldDB" id="A0A853B1F9"/>
<keyword evidence="3 6" id="KW-0812">Transmembrane</keyword>
<keyword evidence="4 6" id="KW-1133">Transmembrane helix</keyword>
<feature type="transmembrane region" description="Helical" evidence="6">
    <location>
        <begin position="160"/>
        <end position="181"/>
    </location>
</feature>
<comment type="caution">
    <text evidence="8">The sequence shown here is derived from an EMBL/GenBank/DDBJ whole genome shotgun (WGS) entry which is preliminary data.</text>
</comment>
<evidence type="ECO:0000313" key="9">
    <source>
        <dbReference type="Proteomes" id="UP000549616"/>
    </source>
</evidence>
<gene>
    <name evidence="8" type="ORF">HNR02_002221</name>
</gene>
<feature type="transmembrane region" description="Helical" evidence="6">
    <location>
        <begin position="399"/>
        <end position="417"/>
    </location>
</feature>
<dbReference type="Proteomes" id="UP000549616">
    <property type="component" value="Unassembled WGS sequence"/>
</dbReference>
<accession>A0A853B1F9</accession>
<dbReference type="GO" id="GO:0005886">
    <property type="term" value="C:plasma membrane"/>
    <property type="evidence" value="ECO:0007669"/>
    <property type="project" value="UniProtKB-SubCell"/>
</dbReference>
<dbReference type="Pfam" id="PF00083">
    <property type="entry name" value="Sugar_tr"/>
    <property type="match status" value="1"/>
</dbReference>
<feature type="transmembrane region" description="Helical" evidence="6">
    <location>
        <begin position="32"/>
        <end position="55"/>
    </location>
</feature>
<feature type="domain" description="Major facilitator superfamily (MFS) profile" evidence="7">
    <location>
        <begin position="34"/>
        <end position="446"/>
    </location>
</feature>
<evidence type="ECO:0000256" key="3">
    <source>
        <dbReference type="ARBA" id="ARBA00022692"/>
    </source>
</evidence>
<evidence type="ECO:0000313" key="8">
    <source>
        <dbReference type="EMBL" id="NYI88898.1"/>
    </source>
</evidence>
<dbReference type="SUPFAM" id="SSF103473">
    <property type="entry name" value="MFS general substrate transporter"/>
    <property type="match status" value="1"/>
</dbReference>
<keyword evidence="2" id="KW-0813">Transport</keyword>
<evidence type="ECO:0000256" key="1">
    <source>
        <dbReference type="ARBA" id="ARBA00004651"/>
    </source>
</evidence>
<evidence type="ECO:0000256" key="4">
    <source>
        <dbReference type="ARBA" id="ARBA00022989"/>
    </source>
</evidence>
<dbReference type="InterPro" id="IPR005828">
    <property type="entry name" value="MFS_sugar_transport-like"/>
</dbReference>
<feature type="transmembrane region" description="Helical" evidence="6">
    <location>
        <begin position="423"/>
        <end position="442"/>
    </location>
</feature>
<feature type="transmembrane region" description="Helical" evidence="6">
    <location>
        <begin position="67"/>
        <end position="88"/>
    </location>
</feature>
<name>A0A853B1F9_9PSEU</name>
<dbReference type="PANTHER" id="PTHR23511:SF34">
    <property type="entry name" value="SYNAPTIC VESICLE GLYCOPROTEIN 2"/>
    <property type="match status" value="1"/>
</dbReference>
<comment type="subcellular location">
    <subcellularLocation>
        <location evidence="1">Cell membrane</location>
        <topology evidence="1">Multi-pass membrane protein</topology>
    </subcellularLocation>
</comment>
<evidence type="ECO:0000256" key="2">
    <source>
        <dbReference type="ARBA" id="ARBA00022448"/>
    </source>
</evidence>
<dbReference type="PROSITE" id="PS50850">
    <property type="entry name" value="MFS"/>
    <property type="match status" value="1"/>
</dbReference>
<dbReference type="Gene3D" id="1.20.1250.20">
    <property type="entry name" value="MFS general substrate transporter like domains"/>
    <property type="match status" value="1"/>
</dbReference>
<protein>
    <submittedName>
        <fullName evidence="8">Putative MFS transporter</fullName>
    </submittedName>
</protein>
<sequence>MDVPTAAAVPRARGDELIARLDRLPRMSRAQWAWLPLLGLLSVGDTVDNYVLAYAAPAMKANWGLSIAQVGHLNSLSLLGMFVGALIGGRLSDRFGRKRIILGGTLLYALSSILCALAPTFALLGVFRALSGVGILAVIGALTVYVTEMFPARVRGRCQAAVLGLGLLGVPLAAFAAKLIIPLDPQAWRWVFVVGAFGLIPAAIGQFVMPESVRWLTAAGRDEDAALIVSRLESRYSGELPAPVLAERTAPAAKGKVAELFTGNQRRITIITALTLVFGIVAFYGFNSWVPTLLVERGYSTDVALTIATLLSIAPPIGSLAAMLVTDRWQRRYVLAGISLVVAALMVVFAFTDLLWLTAVAGFLITLLLQANAAAIYAYMPEVFPTTLRGLGSGLSNGAGRLAGAGGAALVAAVYGLAGFDGVFVTTAAFSLVTAILVGFFGENTRDRSLG</sequence>
<feature type="transmembrane region" description="Helical" evidence="6">
    <location>
        <begin position="357"/>
        <end position="379"/>
    </location>
</feature>
<dbReference type="PANTHER" id="PTHR23511">
    <property type="entry name" value="SYNAPTIC VESICLE GLYCOPROTEIN 2"/>
    <property type="match status" value="1"/>
</dbReference>
<feature type="transmembrane region" description="Helical" evidence="6">
    <location>
        <begin position="333"/>
        <end position="351"/>
    </location>
</feature>
<feature type="transmembrane region" description="Helical" evidence="6">
    <location>
        <begin position="100"/>
        <end position="123"/>
    </location>
</feature>
<feature type="transmembrane region" description="Helical" evidence="6">
    <location>
        <begin position="129"/>
        <end position="148"/>
    </location>
</feature>
<keyword evidence="5 6" id="KW-0472">Membrane</keyword>
<dbReference type="InterPro" id="IPR020846">
    <property type="entry name" value="MFS_dom"/>
</dbReference>
<dbReference type="InterPro" id="IPR036259">
    <property type="entry name" value="MFS_trans_sf"/>
</dbReference>
<dbReference type="InterPro" id="IPR005829">
    <property type="entry name" value="Sugar_transporter_CS"/>
</dbReference>
<feature type="transmembrane region" description="Helical" evidence="6">
    <location>
        <begin position="306"/>
        <end position="326"/>
    </location>
</feature>
<evidence type="ECO:0000256" key="5">
    <source>
        <dbReference type="ARBA" id="ARBA00023136"/>
    </source>
</evidence>
<dbReference type="CDD" id="cd17316">
    <property type="entry name" value="MFS_SV2_like"/>
    <property type="match status" value="1"/>
</dbReference>
<dbReference type="EMBL" id="JACCFK010000001">
    <property type="protein sequence ID" value="NYI88898.1"/>
    <property type="molecule type" value="Genomic_DNA"/>
</dbReference>
<feature type="transmembrane region" description="Helical" evidence="6">
    <location>
        <begin position="268"/>
        <end position="286"/>
    </location>
</feature>
<evidence type="ECO:0000259" key="7">
    <source>
        <dbReference type="PROSITE" id="PS50850"/>
    </source>
</evidence>
<keyword evidence="9" id="KW-1185">Reference proteome</keyword>
<dbReference type="RefSeq" id="WP_179773068.1">
    <property type="nucleotide sequence ID" value="NZ_JACCFK010000001.1"/>
</dbReference>
<dbReference type="PROSITE" id="PS00216">
    <property type="entry name" value="SUGAR_TRANSPORT_1"/>
    <property type="match status" value="1"/>
</dbReference>
<reference evidence="8 9" key="1">
    <citation type="submission" date="2020-07" db="EMBL/GenBank/DDBJ databases">
        <title>Sequencing the genomes of 1000 actinobacteria strains.</title>
        <authorList>
            <person name="Klenk H.-P."/>
        </authorList>
    </citation>
    <scope>NUCLEOTIDE SEQUENCE [LARGE SCALE GENOMIC DNA]</scope>
    <source>
        <strain evidence="8 9">DSM 104006</strain>
    </source>
</reference>
<feature type="transmembrane region" description="Helical" evidence="6">
    <location>
        <begin position="187"/>
        <end position="208"/>
    </location>
</feature>
<proteinExistence type="predicted"/>
<dbReference type="GO" id="GO:0022857">
    <property type="term" value="F:transmembrane transporter activity"/>
    <property type="evidence" value="ECO:0007669"/>
    <property type="project" value="InterPro"/>
</dbReference>
<organism evidence="8 9">
    <name type="scientific">Amycolatopsis endophytica</name>
    <dbReference type="NCBI Taxonomy" id="860233"/>
    <lineage>
        <taxon>Bacteria</taxon>
        <taxon>Bacillati</taxon>
        <taxon>Actinomycetota</taxon>
        <taxon>Actinomycetes</taxon>
        <taxon>Pseudonocardiales</taxon>
        <taxon>Pseudonocardiaceae</taxon>
        <taxon>Amycolatopsis</taxon>
    </lineage>
</organism>
<evidence type="ECO:0000256" key="6">
    <source>
        <dbReference type="SAM" id="Phobius"/>
    </source>
</evidence>